<evidence type="ECO:0000259" key="5">
    <source>
        <dbReference type="PROSITE" id="PS50931"/>
    </source>
</evidence>
<keyword evidence="2" id="KW-0805">Transcription regulation</keyword>
<dbReference type="Pfam" id="PF00126">
    <property type="entry name" value="HTH_1"/>
    <property type="match status" value="1"/>
</dbReference>
<dbReference type="FunFam" id="1.10.10.10:FF:000001">
    <property type="entry name" value="LysR family transcriptional regulator"/>
    <property type="match status" value="1"/>
</dbReference>
<dbReference type="InterPro" id="IPR005119">
    <property type="entry name" value="LysR_subst-bd"/>
</dbReference>
<organism evidence="6 7">
    <name type="scientific">Rhodobacter viridis</name>
    <dbReference type="NCBI Taxonomy" id="1054202"/>
    <lineage>
        <taxon>Bacteria</taxon>
        <taxon>Pseudomonadati</taxon>
        <taxon>Pseudomonadota</taxon>
        <taxon>Alphaproteobacteria</taxon>
        <taxon>Rhodobacterales</taxon>
        <taxon>Rhodobacter group</taxon>
        <taxon>Rhodobacter</taxon>
    </lineage>
</organism>
<proteinExistence type="inferred from homology"/>
<reference evidence="6 7" key="1">
    <citation type="submission" date="2018-06" db="EMBL/GenBank/DDBJ databases">
        <title>Genomic Encyclopedia of Type Strains, Phase III (KMG-III): the genomes of soil and plant-associated and newly described type strains.</title>
        <authorList>
            <person name="Whitman W."/>
        </authorList>
    </citation>
    <scope>NUCLEOTIDE SEQUENCE [LARGE SCALE GENOMIC DNA]</scope>
    <source>
        <strain evidence="6 7">JA737</strain>
    </source>
</reference>
<dbReference type="Gene3D" id="1.10.10.10">
    <property type="entry name" value="Winged helix-like DNA-binding domain superfamily/Winged helix DNA-binding domain"/>
    <property type="match status" value="1"/>
</dbReference>
<feature type="domain" description="HTH lysR-type" evidence="5">
    <location>
        <begin position="1"/>
        <end position="58"/>
    </location>
</feature>
<dbReference type="PRINTS" id="PR00039">
    <property type="entry name" value="HTHLYSR"/>
</dbReference>
<dbReference type="Gene3D" id="3.40.190.10">
    <property type="entry name" value="Periplasmic binding protein-like II"/>
    <property type="match status" value="2"/>
</dbReference>
<protein>
    <submittedName>
        <fullName evidence="6">DNA-binding transcriptional LysR family regulator</fullName>
    </submittedName>
</protein>
<dbReference type="AlphaFoldDB" id="A0A318U9L4"/>
<evidence type="ECO:0000256" key="2">
    <source>
        <dbReference type="ARBA" id="ARBA00023015"/>
    </source>
</evidence>
<keyword evidence="7" id="KW-1185">Reference proteome</keyword>
<keyword evidence="4" id="KW-0804">Transcription</keyword>
<dbReference type="GO" id="GO:0003700">
    <property type="term" value="F:DNA-binding transcription factor activity"/>
    <property type="evidence" value="ECO:0007669"/>
    <property type="project" value="InterPro"/>
</dbReference>
<dbReference type="RefSeq" id="WP_110806381.1">
    <property type="nucleotide sequence ID" value="NZ_QJTK01000011.1"/>
</dbReference>
<dbReference type="Proteomes" id="UP000247727">
    <property type="component" value="Unassembled WGS sequence"/>
</dbReference>
<accession>A0A318U9L4</accession>
<dbReference type="SUPFAM" id="SSF46785">
    <property type="entry name" value="Winged helix' DNA-binding domain"/>
    <property type="match status" value="1"/>
</dbReference>
<evidence type="ECO:0000256" key="4">
    <source>
        <dbReference type="ARBA" id="ARBA00023163"/>
    </source>
</evidence>
<evidence type="ECO:0000313" key="6">
    <source>
        <dbReference type="EMBL" id="PYF08729.1"/>
    </source>
</evidence>
<dbReference type="Pfam" id="PF03466">
    <property type="entry name" value="LysR_substrate"/>
    <property type="match status" value="1"/>
</dbReference>
<comment type="similarity">
    <text evidence="1">Belongs to the LysR transcriptional regulatory family.</text>
</comment>
<evidence type="ECO:0000256" key="1">
    <source>
        <dbReference type="ARBA" id="ARBA00009437"/>
    </source>
</evidence>
<dbReference type="InterPro" id="IPR036388">
    <property type="entry name" value="WH-like_DNA-bd_sf"/>
</dbReference>
<evidence type="ECO:0000256" key="3">
    <source>
        <dbReference type="ARBA" id="ARBA00023125"/>
    </source>
</evidence>
<dbReference type="InterPro" id="IPR000847">
    <property type="entry name" value="LysR_HTH_N"/>
</dbReference>
<dbReference type="GO" id="GO:0003677">
    <property type="term" value="F:DNA binding"/>
    <property type="evidence" value="ECO:0007669"/>
    <property type="project" value="UniProtKB-KW"/>
</dbReference>
<dbReference type="PANTHER" id="PTHR30346">
    <property type="entry name" value="TRANSCRIPTIONAL DUAL REGULATOR HCAR-RELATED"/>
    <property type="match status" value="1"/>
</dbReference>
<sequence>MELRHIRYFLAVAEEGNFTRAAAKLGIGQPPLSQQIRDLETEIGTRLFRRLPQGAELTEAGRVFRAAVAPLPEAAQAAIAAARAAARGETGVLRLGLTGTAALNPAVQGLIRGFRTERPGVTLHLIEANSLRLREEVLAGHLDLAILRPSRSDPPDLVTRPLLSEPLVAVVSAGGDLPGTGPVSLRDLAGTPLILTPREMALSLHDAAIAACRAAGVEPRLGPAAPQIATILALVASGLGFSLVPASVEKLALEGVRYRHLQAPVPTVSIALASRCGALPPAAAAFAASVPHAPEAAAPLA</sequence>
<dbReference type="PANTHER" id="PTHR30346:SF30">
    <property type="entry name" value="SMALL NEUTRAL PROTEASE REGULATORY PROTEIN"/>
    <property type="match status" value="1"/>
</dbReference>
<evidence type="ECO:0000313" key="7">
    <source>
        <dbReference type="Proteomes" id="UP000247727"/>
    </source>
</evidence>
<dbReference type="InterPro" id="IPR036390">
    <property type="entry name" value="WH_DNA-bd_sf"/>
</dbReference>
<dbReference type="GO" id="GO:0032993">
    <property type="term" value="C:protein-DNA complex"/>
    <property type="evidence" value="ECO:0007669"/>
    <property type="project" value="TreeGrafter"/>
</dbReference>
<dbReference type="OrthoDB" id="9815174at2"/>
<name>A0A318U9L4_9RHOB</name>
<dbReference type="SUPFAM" id="SSF53850">
    <property type="entry name" value="Periplasmic binding protein-like II"/>
    <property type="match status" value="1"/>
</dbReference>
<dbReference type="PROSITE" id="PS50931">
    <property type="entry name" value="HTH_LYSR"/>
    <property type="match status" value="1"/>
</dbReference>
<dbReference type="EMBL" id="QJTK01000011">
    <property type="protein sequence ID" value="PYF08729.1"/>
    <property type="molecule type" value="Genomic_DNA"/>
</dbReference>
<keyword evidence="3 6" id="KW-0238">DNA-binding</keyword>
<gene>
    <name evidence="6" type="ORF">C8J30_11157</name>
</gene>
<comment type="caution">
    <text evidence="6">The sequence shown here is derived from an EMBL/GenBank/DDBJ whole genome shotgun (WGS) entry which is preliminary data.</text>
</comment>